<gene>
    <name evidence="3" type="ORF">MY1_1104</name>
</gene>
<dbReference type="InterPro" id="IPR011006">
    <property type="entry name" value="CheY-like_superfamily"/>
</dbReference>
<organism evidence="3 4">
    <name type="scientific">Nitrosarchaeum koreense MY1</name>
    <dbReference type="NCBI Taxonomy" id="1001994"/>
    <lineage>
        <taxon>Archaea</taxon>
        <taxon>Nitrososphaerota</taxon>
        <taxon>Nitrososphaeria</taxon>
        <taxon>Nitrosopumilales</taxon>
        <taxon>Nitrosopumilaceae</taxon>
        <taxon>Nitrosarchaeum</taxon>
    </lineage>
</organism>
<evidence type="ECO:0000259" key="2">
    <source>
        <dbReference type="PROSITE" id="PS50110"/>
    </source>
</evidence>
<evidence type="ECO:0000256" key="1">
    <source>
        <dbReference type="ARBA" id="ARBA00022553"/>
    </source>
</evidence>
<comment type="caution">
    <text evidence="3">The sequence shown here is derived from an EMBL/GenBank/DDBJ whole genome shotgun (WGS) entry which is preliminary data.</text>
</comment>
<dbReference type="Pfam" id="PF00072">
    <property type="entry name" value="Response_reg"/>
    <property type="match status" value="1"/>
</dbReference>
<dbReference type="InterPro" id="IPR001789">
    <property type="entry name" value="Sig_transdc_resp-reg_receiver"/>
</dbReference>
<dbReference type="RefSeq" id="WP_007550721.1">
    <property type="nucleotide sequence ID" value="NZ_AFPU01000001.1"/>
</dbReference>
<dbReference type="Gene3D" id="3.40.50.2300">
    <property type="match status" value="1"/>
</dbReference>
<evidence type="ECO:0000313" key="4">
    <source>
        <dbReference type="Proteomes" id="UP000004440"/>
    </source>
</evidence>
<dbReference type="Proteomes" id="UP000004440">
    <property type="component" value="Unassembled WGS sequence"/>
</dbReference>
<dbReference type="SMART" id="SM00448">
    <property type="entry name" value="REC"/>
    <property type="match status" value="1"/>
</dbReference>
<evidence type="ECO:0000313" key="3">
    <source>
        <dbReference type="EMBL" id="EGP93864.1"/>
    </source>
</evidence>
<accession>F9CX62</accession>
<keyword evidence="4" id="KW-1185">Reference proteome</keyword>
<dbReference type="STRING" id="1001994.MY1_1104"/>
<protein>
    <submittedName>
        <fullName evidence="3">Response regulator receiver protein</fullName>
    </submittedName>
</protein>
<name>F9CX62_9ARCH</name>
<dbReference type="SUPFAM" id="SSF52172">
    <property type="entry name" value="CheY-like"/>
    <property type="match status" value="1"/>
</dbReference>
<dbReference type="AlphaFoldDB" id="F9CX62"/>
<proteinExistence type="predicted"/>
<dbReference type="InterPro" id="IPR050595">
    <property type="entry name" value="Bact_response_regulator"/>
</dbReference>
<feature type="domain" description="Response regulatory" evidence="2">
    <location>
        <begin position="6"/>
        <end position="121"/>
    </location>
</feature>
<dbReference type="OrthoDB" id="2830at2157"/>
<keyword evidence="1" id="KW-0597">Phosphoprotein</keyword>
<sequence length="122" mass="13789">MKKSKRVVIVDDNIDITEVFADIFELTGNKVVGIGHDGRDALELFLKHKPDFIFIDVMMPVMNGIEALKAIKENEPNAKVIMVTADNSTNTIKELEKLNATAIIFKPFKIEDIINIIEKFED</sequence>
<dbReference type="PANTHER" id="PTHR44591:SF3">
    <property type="entry name" value="RESPONSE REGULATORY DOMAIN-CONTAINING PROTEIN"/>
    <property type="match status" value="1"/>
</dbReference>
<dbReference type="PROSITE" id="PS50110">
    <property type="entry name" value="RESPONSE_REGULATORY"/>
    <property type="match status" value="1"/>
</dbReference>
<reference evidence="3 4" key="1">
    <citation type="journal article" date="2011" name="J. Bacteriol.">
        <title>Genome Sequence of an Ammonia-Oxidizing Soil Archaeon, "Candidatus Nitrosoarchaeum koreensis" MY1.</title>
        <authorList>
            <person name="Kim B.K."/>
            <person name="Jung M.Y."/>
            <person name="Yu D.S."/>
            <person name="Park S.J."/>
            <person name="Oh T.K."/>
            <person name="Rhee S.K."/>
            <person name="Kim J.F."/>
        </authorList>
    </citation>
    <scope>NUCLEOTIDE SEQUENCE [LARGE SCALE GENOMIC DNA]</scope>
    <source>
        <strain evidence="3 4">MY1</strain>
    </source>
</reference>
<dbReference type="EMBL" id="AFPU01000001">
    <property type="protein sequence ID" value="EGP93864.1"/>
    <property type="molecule type" value="Genomic_DNA"/>
</dbReference>
<dbReference type="PANTHER" id="PTHR44591">
    <property type="entry name" value="STRESS RESPONSE REGULATOR PROTEIN 1"/>
    <property type="match status" value="1"/>
</dbReference>
<dbReference type="GO" id="GO:0000160">
    <property type="term" value="P:phosphorelay signal transduction system"/>
    <property type="evidence" value="ECO:0007669"/>
    <property type="project" value="InterPro"/>
</dbReference>